<evidence type="ECO:0000313" key="5">
    <source>
        <dbReference type="Proteomes" id="UP001152799"/>
    </source>
</evidence>
<feature type="region of interest" description="Disordered" evidence="2">
    <location>
        <begin position="1"/>
        <end position="44"/>
    </location>
</feature>
<feature type="compositionally biased region" description="Basic and acidic residues" evidence="2">
    <location>
        <begin position="154"/>
        <end position="163"/>
    </location>
</feature>
<name>A0A9N9MR36_9CUCU</name>
<accession>A0A9N9MR36</accession>
<reference evidence="4" key="1">
    <citation type="submission" date="2022-01" db="EMBL/GenBank/DDBJ databases">
        <authorList>
            <person name="King R."/>
        </authorList>
    </citation>
    <scope>NUCLEOTIDE SEQUENCE</scope>
</reference>
<feature type="domain" description="C2H2-type" evidence="3">
    <location>
        <begin position="46"/>
        <end position="74"/>
    </location>
</feature>
<dbReference type="EMBL" id="OU892280">
    <property type="protein sequence ID" value="CAG9768484.1"/>
    <property type="molecule type" value="Genomic_DNA"/>
</dbReference>
<dbReference type="PROSITE" id="PS50157">
    <property type="entry name" value="ZINC_FINGER_C2H2_2"/>
    <property type="match status" value="1"/>
</dbReference>
<evidence type="ECO:0000256" key="2">
    <source>
        <dbReference type="SAM" id="MobiDB-lite"/>
    </source>
</evidence>
<keyword evidence="5" id="KW-1185">Reference proteome</keyword>
<proteinExistence type="predicted"/>
<organism evidence="4 5">
    <name type="scientific">Ceutorhynchus assimilis</name>
    <name type="common">cabbage seed weevil</name>
    <dbReference type="NCBI Taxonomy" id="467358"/>
    <lineage>
        <taxon>Eukaryota</taxon>
        <taxon>Metazoa</taxon>
        <taxon>Ecdysozoa</taxon>
        <taxon>Arthropoda</taxon>
        <taxon>Hexapoda</taxon>
        <taxon>Insecta</taxon>
        <taxon>Pterygota</taxon>
        <taxon>Neoptera</taxon>
        <taxon>Endopterygota</taxon>
        <taxon>Coleoptera</taxon>
        <taxon>Polyphaga</taxon>
        <taxon>Cucujiformia</taxon>
        <taxon>Curculionidae</taxon>
        <taxon>Ceutorhynchinae</taxon>
        <taxon>Ceutorhynchus</taxon>
    </lineage>
</organism>
<feature type="region of interest" description="Disordered" evidence="2">
    <location>
        <begin position="63"/>
        <end position="83"/>
    </location>
</feature>
<evidence type="ECO:0000313" key="4">
    <source>
        <dbReference type="EMBL" id="CAG9768484.1"/>
    </source>
</evidence>
<protein>
    <recommendedName>
        <fullName evidence="3">C2H2-type domain-containing protein</fullName>
    </recommendedName>
</protein>
<keyword evidence="1" id="KW-0862">Zinc</keyword>
<evidence type="ECO:0000256" key="1">
    <source>
        <dbReference type="PROSITE-ProRule" id="PRU00042"/>
    </source>
</evidence>
<keyword evidence="1" id="KW-0479">Metal-binding</keyword>
<keyword evidence="1" id="KW-0863">Zinc-finger</keyword>
<gene>
    <name evidence="4" type="ORF">CEUTPL_LOCUS9022</name>
</gene>
<feature type="compositionally biased region" description="Low complexity" evidence="2">
    <location>
        <begin position="262"/>
        <end position="272"/>
    </location>
</feature>
<sequence length="313" mass="35414">MEAKGPWGCQPLRPLHVGPKSKNKPRKTEDESSDSSSPHAHDHAAYRCTRCDRVFDTKTGLGVHTKRAHPSKHDQAKNRTVKKARWNSEEVALVARKEAQLISEGKARFYNLALFKAFPHRTQEAIKKIRQQEAYRDAIQVYLKDIQKTSKGKPTTDKKDKSQEPFVPDDQVAGPSDVTIAKNARWTPSEITRLVNEEARLVYEGETRIINQALFAFYKARTLESIKNIHTRAEYKRQVVARLGKLRQSSPAKVHNEPPSSPSSSSHAESSAALPNLALAKRRTPRLAPHPHHPLKMRLMPRLLITPMKLSDT</sequence>
<feature type="region of interest" description="Disordered" evidence="2">
    <location>
        <begin position="246"/>
        <end position="272"/>
    </location>
</feature>
<dbReference type="PROSITE" id="PS00028">
    <property type="entry name" value="ZINC_FINGER_C2H2_1"/>
    <property type="match status" value="1"/>
</dbReference>
<dbReference type="InterPro" id="IPR013087">
    <property type="entry name" value="Znf_C2H2_type"/>
</dbReference>
<dbReference type="OrthoDB" id="8065378at2759"/>
<feature type="region of interest" description="Disordered" evidence="2">
    <location>
        <begin position="149"/>
        <end position="175"/>
    </location>
</feature>
<dbReference type="Proteomes" id="UP001152799">
    <property type="component" value="Chromosome 4"/>
</dbReference>
<evidence type="ECO:0000259" key="3">
    <source>
        <dbReference type="PROSITE" id="PS50157"/>
    </source>
</evidence>
<dbReference type="GO" id="GO:0008270">
    <property type="term" value="F:zinc ion binding"/>
    <property type="evidence" value="ECO:0007669"/>
    <property type="project" value="UniProtKB-KW"/>
</dbReference>
<dbReference type="AlphaFoldDB" id="A0A9N9MR36"/>